<dbReference type="SUPFAM" id="SSF56784">
    <property type="entry name" value="HAD-like"/>
    <property type="match status" value="1"/>
</dbReference>
<gene>
    <name evidence="10" type="primary">ctpC_4</name>
    <name evidence="10" type="ORF">SDC9_81514</name>
</gene>
<dbReference type="PANTHER" id="PTHR48085">
    <property type="entry name" value="CADMIUM/ZINC-TRANSPORTING ATPASE HMA2-RELATED"/>
    <property type="match status" value="1"/>
</dbReference>
<evidence type="ECO:0000256" key="2">
    <source>
        <dbReference type="ARBA" id="ARBA00006024"/>
    </source>
</evidence>
<feature type="transmembrane region" description="Helical" evidence="8">
    <location>
        <begin position="138"/>
        <end position="166"/>
    </location>
</feature>
<name>A0A644ZAK2_9ZZZZ</name>
<dbReference type="Pfam" id="PF00702">
    <property type="entry name" value="Hydrolase"/>
    <property type="match status" value="1"/>
</dbReference>
<dbReference type="EC" id="3.6.3.-" evidence="10"/>
<dbReference type="GO" id="GO:0016020">
    <property type="term" value="C:membrane"/>
    <property type="evidence" value="ECO:0007669"/>
    <property type="project" value="UniProtKB-SubCell"/>
</dbReference>
<evidence type="ECO:0000256" key="3">
    <source>
        <dbReference type="ARBA" id="ARBA00022692"/>
    </source>
</evidence>
<dbReference type="GO" id="GO:0005524">
    <property type="term" value="F:ATP binding"/>
    <property type="evidence" value="ECO:0007669"/>
    <property type="project" value="InterPro"/>
</dbReference>
<dbReference type="InterPro" id="IPR023299">
    <property type="entry name" value="ATPase_P-typ_cyto_dom_N"/>
</dbReference>
<dbReference type="InterPro" id="IPR008250">
    <property type="entry name" value="ATPase_P-typ_transduc_dom_A_sf"/>
</dbReference>
<dbReference type="AlphaFoldDB" id="A0A644ZAK2"/>
<dbReference type="InterPro" id="IPR036412">
    <property type="entry name" value="HAD-like_sf"/>
</dbReference>
<dbReference type="InterPro" id="IPR023214">
    <property type="entry name" value="HAD_sf"/>
</dbReference>
<dbReference type="InterPro" id="IPR059000">
    <property type="entry name" value="ATPase_P-type_domA"/>
</dbReference>
<dbReference type="PRINTS" id="PR00119">
    <property type="entry name" value="CATATPASE"/>
</dbReference>
<dbReference type="GO" id="GO:0016887">
    <property type="term" value="F:ATP hydrolysis activity"/>
    <property type="evidence" value="ECO:0007669"/>
    <property type="project" value="InterPro"/>
</dbReference>
<keyword evidence="3 8" id="KW-0812">Transmembrane</keyword>
<dbReference type="NCBIfam" id="TIGR01494">
    <property type="entry name" value="ATPase_P-type"/>
    <property type="match status" value="1"/>
</dbReference>
<comment type="subcellular location">
    <subcellularLocation>
        <location evidence="1">Membrane</location>
    </subcellularLocation>
</comment>
<dbReference type="SUPFAM" id="SSF81665">
    <property type="entry name" value="Calcium ATPase, transmembrane domain M"/>
    <property type="match status" value="1"/>
</dbReference>
<dbReference type="SFLD" id="SFLDS00003">
    <property type="entry name" value="Haloacid_Dehalogenase"/>
    <property type="match status" value="1"/>
</dbReference>
<evidence type="ECO:0000256" key="1">
    <source>
        <dbReference type="ARBA" id="ARBA00004370"/>
    </source>
</evidence>
<dbReference type="InterPro" id="IPR051014">
    <property type="entry name" value="Cation_Transport_ATPase_IB"/>
</dbReference>
<dbReference type="InterPro" id="IPR044492">
    <property type="entry name" value="P_typ_ATPase_HD_dom"/>
</dbReference>
<dbReference type="Gene3D" id="2.70.150.10">
    <property type="entry name" value="Calcium-transporting ATPase, cytoplasmic transduction domain A"/>
    <property type="match status" value="1"/>
</dbReference>
<keyword evidence="10" id="KW-0378">Hydrolase</keyword>
<evidence type="ECO:0000256" key="8">
    <source>
        <dbReference type="SAM" id="Phobius"/>
    </source>
</evidence>
<dbReference type="InterPro" id="IPR018303">
    <property type="entry name" value="ATPase_P-typ_P_site"/>
</dbReference>
<comment type="caution">
    <text evidence="10">The sequence shown here is derived from an EMBL/GenBank/DDBJ whole genome shotgun (WGS) entry which is preliminary data.</text>
</comment>
<dbReference type="SUPFAM" id="SSF81653">
    <property type="entry name" value="Calcium ATPase, transduction domain A"/>
    <property type="match status" value="1"/>
</dbReference>
<evidence type="ECO:0000256" key="7">
    <source>
        <dbReference type="ARBA" id="ARBA00023136"/>
    </source>
</evidence>
<evidence type="ECO:0000313" key="10">
    <source>
        <dbReference type="EMBL" id="MPM34924.1"/>
    </source>
</evidence>
<protein>
    <submittedName>
        <fullName evidence="10">Putative manganese/zinc-exporting P-type ATPase</fullName>
        <ecNumber evidence="10">3.6.3.-</ecNumber>
    </submittedName>
</protein>
<dbReference type="SFLD" id="SFLDG00002">
    <property type="entry name" value="C1.7:_P-type_atpase_like"/>
    <property type="match status" value="1"/>
</dbReference>
<evidence type="ECO:0000256" key="6">
    <source>
        <dbReference type="ARBA" id="ARBA00022989"/>
    </source>
</evidence>
<dbReference type="PROSITE" id="PS00154">
    <property type="entry name" value="ATPASE_E1_E2"/>
    <property type="match status" value="1"/>
</dbReference>
<dbReference type="Pfam" id="PF00122">
    <property type="entry name" value="E1-E2_ATPase"/>
    <property type="match status" value="1"/>
</dbReference>
<proteinExistence type="inferred from homology"/>
<organism evidence="10">
    <name type="scientific">bioreactor metagenome</name>
    <dbReference type="NCBI Taxonomy" id="1076179"/>
    <lineage>
        <taxon>unclassified sequences</taxon>
        <taxon>metagenomes</taxon>
        <taxon>ecological metagenomes</taxon>
    </lineage>
</organism>
<dbReference type="InterPro" id="IPR023298">
    <property type="entry name" value="ATPase_P-typ_TM_dom_sf"/>
</dbReference>
<keyword evidence="5" id="KW-1278">Translocase</keyword>
<evidence type="ECO:0000256" key="5">
    <source>
        <dbReference type="ARBA" id="ARBA00022967"/>
    </source>
</evidence>
<dbReference type="InterPro" id="IPR027256">
    <property type="entry name" value="P-typ_ATPase_IB"/>
</dbReference>
<dbReference type="InterPro" id="IPR001757">
    <property type="entry name" value="P_typ_ATPase"/>
</dbReference>
<sequence length="502" mass="53275">MVHLVKGGAEQDADVLSLALGDVIRVRPGENFPVDAVVLSGETIVNQASITGESMPVDKGVGDDVYAGTQNLTGLVELKVTRLGEDTTLGKVKNMIMQAETSRTPIVRIIDRYSGYYTPTILMLAGITWWFTGDISRVITLLVISCPGAIMLASPTAIVAAVAAAARLGIFIKDVSHLELAARVRAFVFDKTGTLTDGLLSVVKLTPFGEVTPAELLKLAASAEANSNHPTAVALVKLANEAQLTLFPVENFTESHGKGVSAAVDGHLCQIGRPAWLGEQGLSLPADFDHTATDGLSVVCVARDGAIIGWIGLSDKIRKEAGQALTDLRSLGIRHVAMVTGDRESVAEKVADVLDIDEFRSECLPEAKVEYVENAKKSYRVAVVGDGVNDAPALAEGDLGIAMGAIGSDIAINSASVALMTNDLRRIPMLIHLSQKSRMVIYQNLCIGILFVFGGMVLLVFGKMTPIGAAVLYTVSTLVVIFNSARLVRTGEELTLEENRGK</sequence>
<keyword evidence="4" id="KW-0479">Metal-binding</keyword>
<dbReference type="Gene3D" id="3.40.1110.10">
    <property type="entry name" value="Calcium-transporting ATPase, cytoplasmic domain N"/>
    <property type="match status" value="1"/>
</dbReference>
<feature type="transmembrane region" description="Helical" evidence="8">
    <location>
        <begin position="113"/>
        <end position="132"/>
    </location>
</feature>
<feature type="domain" description="P-type ATPase A" evidence="9">
    <location>
        <begin position="2"/>
        <end position="95"/>
    </location>
</feature>
<dbReference type="SFLD" id="SFLDF00027">
    <property type="entry name" value="p-type_atpase"/>
    <property type="match status" value="1"/>
</dbReference>
<evidence type="ECO:0000259" key="9">
    <source>
        <dbReference type="Pfam" id="PF00122"/>
    </source>
</evidence>
<evidence type="ECO:0000256" key="4">
    <source>
        <dbReference type="ARBA" id="ARBA00022723"/>
    </source>
</evidence>
<comment type="similarity">
    <text evidence="2">Belongs to the cation transport ATPase (P-type) (TC 3.A.3) family. Type IB subfamily.</text>
</comment>
<dbReference type="GO" id="GO:0046872">
    <property type="term" value="F:metal ion binding"/>
    <property type="evidence" value="ECO:0007669"/>
    <property type="project" value="UniProtKB-KW"/>
</dbReference>
<keyword evidence="6 8" id="KW-1133">Transmembrane helix</keyword>
<feature type="transmembrane region" description="Helical" evidence="8">
    <location>
        <begin position="439"/>
        <end position="461"/>
    </location>
</feature>
<dbReference type="GO" id="GO:0019829">
    <property type="term" value="F:ATPase-coupled monoatomic cation transmembrane transporter activity"/>
    <property type="evidence" value="ECO:0007669"/>
    <property type="project" value="InterPro"/>
</dbReference>
<keyword evidence="7 8" id="KW-0472">Membrane</keyword>
<dbReference type="NCBIfam" id="TIGR01525">
    <property type="entry name" value="ATPase-IB_hvy"/>
    <property type="match status" value="1"/>
</dbReference>
<accession>A0A644ZAK2</accession>
<dbReference type="Gene3D" id="3.40.50.1000">
    <property type="entry name" value="HAD superfamily/HAD-like"/>
    <property type="match status" value="1"/>
</dbReference>
<dbReference type="EMBL" id="VSSQ01007122">
    <property type="protein sequence ID" value="MPM34924.1"/>
    <property type="molecule type" value="Genomic_DNA"/>
</dbReference>
<dbReference type="PANTHER" id="PTHR48085:SF5">
    <property type="entry name" value="CADMIUM_ZINC-TRANSPORTING ATPASE HMA4-RELATED"/>
    <property type="match status" value="1"/>
</dbReference>
<feature type="transmembrane region" description="Helical" evidence="8">
    <location>
        <begin position="467"/>
        <end position="485"/>
    </location>
</feature>
<reference evidence="10" key="1">
    <citation type="submission" date="2019-08" db="EMBL/GenBank/DDBJ databases">
        <authorList>
            <person name="Kucharzyk K."/>
            <person name="Murdoch R.W."/>
            <person name="Higgins S."/>
            <person name="Loffler F."/>
        </authorList>
    </citation>
    <scope>NUCLEOTIDE SEQUENCE</scope>
</reference>